<feature type="region of interest" description="Disordered" evidence="1">
    <location>
        <begin position="1"/>
        <end position="21"/>
    </location>
</feature>
<protein>
    <submittedName>
        <fullName evidence="2">Uncharacterized protein</fullName>
    </submittedName>
</protein>
<dbReference type="Proteomes" id="UP001586593">
    <property type="component" value="Unassembled WGS sequence"/>
</dbReference>
<evidence type="ECO:0000313" key="3">
    <source>
        <dbReference type="Proteomes" id="UP001586593"/>
    </source>
</evidence>
<comment type="caution">
    <text evidence="2">The sequence shown here is derived from an EMBL/GenBank/DDBJ whole genome shotgun (WGS) entry which is preliminary data.</text>
</comment>
<name>A0ABR3V862_9PEZI</name>
<gene>
    <name evidence="2" type="ORF">VTK73DRAFT_4502</name>
</gene>
<proteinExistence type="predicted"/>
<accession>A0ABR3V862</accession>
<evidence type="ECO:0000313" key="2">
    <source>
        <dbReference type="EMBL" id="KAL1837949.1"/>
    </source>
</evidence>
<keyword evidence="3" id="KW-1185">Reference proteome</keyword>
<dbReference type="EMBL" id="JAZHXJ010002553">
    <property type="protein sequence ID" value="KAL1837949.1"/>
    <property type="molecule type" value="Genomic_DNA"/>
</dbReference>
<sequence length="109" mass="11802">MSPSCFQKARNGPTARRKRPAIPTPVLASVIRPSLARRWGLSDGSVPPALPARPTPARSVFPHLAKRCWTGVACCNRVSLSSSHGPRMDTWALDTTASLSVQRSSPDQR</sequence>
<organism evidence="2 3">
    <name type="scientific">Phialemonium thermophilum</name>
    <dbReference type="NCBI Taxonomy" id="223376"/>
    <lineage>
        <taxon>Eukaryota</taxon>
        <taxon>Fungi</taxon>
        <taxon>Dikarya</taxon>
        <taxon>Ascomycota</taxon>
        <taxon>Pezizomycotina</taxon>
        <taxon>Sordariomycetes</taxon>
        <taxon>Sordariomycetidae</taxon>
        <taxon>Cephalothecales</taxon>
        <taxon>Cephalothecaceae</taxon>
        <taxon>Phialemonium</taxon>
    </lineage>
</organism>
<evidence type="ECO:0000256" key="1">
    <source>
        <dbReference type="SAM" id="MobiDB-lite"/>
    </source>
</evidence>
<reference evidence="2 3" key="1">
    <citation type="journal article" date="2024" name="Commun. Biol.">
        <title>Comparative genomic analysis of thermophilic fungi reveals convergent evolutionary adaptations and gene losses.</title>
        <authorList>
            <person name="Steindorff A.S."/>
            <person name="Aguilar-Pontes M.V."/>
            <person name="Robinson A.J."/>
            <person name="Andreopoulos B."/>
            <person name="LaButti K."/>
            <person name="Kuo A."/>
            <person name="Mondo S."/>
            <person name="Riley R."/>
            <person name="Otillar R."/>
            <person name="Haridas S."/>
            <person name="Lipzen A."/>
            <person name="Grimwood J."/>
            <person name="Schmutz J."/>
            <person name="Clum A."/>
            <person name="Reid I.D."/>
            <person name="Moisan M.C."/>
            <person name="Butler G."/>
            <person name="Nguyen T.T.M."/>
            <person name="Dewar K."/>
            <person name="Conant G."/>
            <person name="Drula E."/>
            <person name="Henrissat B."/>
            <person name="Hansel C."/>
            <person name="Singer S."/>
            <person name="Hutchinson M.I."/>
            <person name="de Vries R.P."/>
            <person name="Natvig D.O."/>
            <person name="Powell A.J."/>
            <person name="Tsang A."/>
            <person name="Grigoriev I.V."/>
        </authorList>
    </citation>
    <scope>NUCLEOTIDE SEQUENCE [LARGE SCALE GENOMIC DNA]</scope>
    <source>
        <strain evidence="2 3">ATCC 24622</strain>
    </source>
</reference>